<feature type="transmembrane region" description="Helical" evidence="2">
    <location>
        <begin position="635"/>
        <end position="656"/>
    </location>
</feature>
<evidence type="ECO:0000256" key="1">
    <source>
        <dbReference type="SAM" id="MobiDB-lite"/>
    </source>
</evidence>
<comment type="caution">
    <text evidence="3">The sequence shown here is derived from an EMBL/GenBank/DDBJ whole genome shotgun (WGS) entry which is preliminary data.</text>
</comment>
<feature type="transmembrane region" description="Helical" evidence="2">
    <location>
        <begin position="141"/>
        <end position="165"/>
    </location>
</feature>
<accession>A0ABR2IRL9</accession>
<feature type="compositionally biased region" description="Polar residues" evidence="1">
    <location>
        <begin position="27"/>
        <end position="47"/>
    </location>
</feature>
<dbReference type="PANTHER" id="PTHR35394:SF5">
    <property type="entry name" value="DUF3176 DOMAIN-CONTAINING PROTEIN"/>
    <property type="match status" value="1"/>
</dbReference>
<keyword evidence="2" id="KW-1133">Transmembrane helix</keyword>
<feature type="transmembrane region" description="Helical" evidence="2">
    <location>
        <begin position="109"/>
        <end position="129"/>
    </location>
</feature>
<reference evidence="3 4" key="1">
    <citation type="journal article" date="2024" name="IMA Fungus">
        <title>Apiospora arundinis, a panoply of carbohydrate-active enzymes and secondary metabolites.</title>
        <authorList>
            <person name="Sorensen T."/>
            <person name="Petersen C."/>
            <person name="Muurmann A.T."/>
            <person name="Christiansen J.V."/>
            <person name="Brundto M.L."/>
            <person name="Overgaard C.K."/>
            <person name="Boysen A.T."/>
            <person name="Wollenberg R.D."/>
            <person name="Larsen T.O."/>
            <person name="Sorensen J.L."/>
            <person name="Nielsen K.L."/>
            <person name="Sondergaard T.E."/>
        </authorList>
    </citation>
    <scope>NUCLEOTIDE SEQUENCE [LARGE SCALE GENOMIC DNA]</scope>
    <source>
        <strain evidence="3 4">AAU 773</strain>
    </source>
</reference>
<name>A0ABR2IRL9_9PEZI</name>
<evidence type="ECO:0000256" key="2">
    <source>
        <dbReference type="SAM" id="Phobius"/>
    </source>
</evidence>
<dbReference type="PANTHER" id="PTHR35394">
    <property type="entry name" value="DUF3176 DOMAIN-CONTAINING PROTEIN"/>
    <property type="match status" value="1"/>
</dbReference>
<evidence type="ECO:0000313" key="4">
    <source>
        <dbReference type="Proteomes" id="UP001390339"/>
    </source>
</evidence>
<feature type="region of interest" description="Disordered" evidence="1">
    <location>
        <begin position="1"/>
        <end position="66"/>
    </location>
</feature>
<dbReference type="Pfam" id="PF11374">
    <property type="entry name" value="DUF3176"/>
    <property type="match status" value="1"/>
</dbReference>
<feature type="transmembrane region" description="Helical" evidence="2">
    <location>
        <begin position="198"/>
        <end position="221"/>
    </location>
</feature>
<organism evidence="3 4">
    <name type="scientific">Apiospora arundinis</name>
    <dbReference type="NCBI Taxonomy" id="335852"/>
    <lineage>
        <taxon>Eukaryota</taxon>
        <taxon>Fungi</taxon>
        <taxon>Dikarya</taxon>
        <taxon>Ascomycota</taxon>
        <taxon>Pezizomycotina</taxon>
        <taxon>Sordariomycetes</taxon>
        <taxon>Xylariomycetidae</taxon>
        <taxon>Amphisphaeriales</taxon>
        <taxon>Apiosporaceae</taxon>
        <taxon>Apiospora</taxon>
    </lineage>
</organism>
<dbReference type="InterPro" id="IPR021514">
    <property type="entry name" value="DUF3176"/>
</dbReference>
<dbReference type="Proteomes" id="UP001390339">
    <property type="component" value="Unassembled WGS sequence"/>
</dbReference>
<gene>
    <name evidence="3" type="ORF">PGQ11_006083</name>
</gene>
<sequence length="723" mass="79388">MEYHNVPLQEWSPEAIAAASPPPTAHHTYNAQSSFAYPSDALPTTVSGDDKEPTPGRTKRHKRASSSMSSSIFSFDYLKGKDDAKVESKGLLSEEYKETRRRYNWNAEILLGLVAVASALAIIMLLVLANRRPLDSFKVPLGLVIAVLGATTRGALAFAIGACLAQEKWNWLRRGPDSLMSFKKFDEASRGPMGSIQLLYWLNLRHWATMGALVTILLLGFDPLLQGAISYEGQLVDAHELLPPTIPFGGRLDTGSYVPNPNAGTHGQQSQDNVTRVSLEHFSSIPDLRMATAIYNGFTTAPSTVNFHCPSGNCTWPPFLSLGVCSFCNDVSSHLSKETEMATSGTVSIKTKQLQQPYTKYSLPYASLSNPDSFHDRDLMAYMVVGAATNPNNTISHQTNDRLIAAFGIIRAADTYEKNETSWGDTRLTATECALYFCIKRFDALVVKGDLMETETEVRTERVRGSYGPADPSARERFAVLQEKVGAGLYSDGGDIVRQDLQLRPSDDTYSNVSHLVIPAVFNISQNSVGSMIYFIRNEMFLGSSKTLIWPPYEADQGFFQSSSAQALYQSGGDLSATMKRLATGLTNWARDASSSATPPAPITSTISTTTSNSQLQMQVLGTQQTWTLHVRVRWAYTSLPLATLLAGFAFVALSIRETRRLRLAPWKSDVIATLAHALDAETRAQLRFAARQGHVRQTSRELVLNFAESGHGLELKAQQQQG</sequence>
<protein>
    <submittedName>
        <fullName evidence="3">Uncharacterized protein</fullName>
    </submittedName>
</protein>
<proteinExistence type="predicted"/>
<keyword evidence="2" id="KW-0812">Transmembrane</keyword>
<evidence type="ECO:0000313" key="3">
    <source>
        <dbReference type="EMBL" id="KAK8867505.1"/>
    </source>
</evidence>
<keyword evidence="4" id="KW-1185">Reference proteome</keyword>
<keyword evidence="2" id="KW-0472">Membrane</keyword>
<dbReference type="EMBL" id="JAPCWZ010000004">
    <property type="protein sequence ID" value="KAK8867505.1"/>
    <property type="molecule type" value="Genomic_DNA"/>
</dbReference>